<evidence type="ECO:0000259" key="8">
    <source>
        <dbReference type="PROSITE" id="PS51383"/>
    </source>
</evidence>
<comment type="cofactor">
    <cofactor evidence="6">
        <name>Mg(2+)</name>
        <dbReference type="ChEBI" id="CHEBI:18420"/>
    </cofactor>
</comment>
<keyword evidence="3 6" id="KW-0521">NADP</keyword>
<comment type="catalytic activity">
    <reaction evidence="6">
        <text>(6S)-NADHX + ADP = AMP + phosphate + NADH + H(+)</text>
        <dbReference type="Rhea" id="RHEA:32223"/>
        <dbReference type="ChEBI" id="CHEBI:15378"/>
        <dbReference type="ChEBI" id="CHEBI:43474"/>
        <dbReference type="ChEBI" id="CHEBI:57945"/>
        <dbReference type="ChEBI" id="CHEBI:64074"/>
        <dbReference type="ChEBI" id="CHEBI:456215"/>
        <dbReference type="ChEBI" id="CHEBI:456216"/>
        <dbReference type="EC" id="4.2.1.136"/>
    </reaction>
</comment>
<dbReference type="InterPro" id="IPR000631">
    <property type="entry name" value="CARKD"/>
</dbReference>
<dbReference type="CDD" id="cd01171">
    <property type="entry name" value="YXKO-related"/>
    <property type="match status" value="1"/>
</dbReference>
<feature type="binding site" evidence="6">
    <location>
        <position position="237"/>
    </location>
    <ligand>
        <name>AMP</name>
        <dbReference type="ChEBI" id="CHEBI:456215"/>
    </ligand>
</feature>
<evidence type="ECO:0000256" key="1">
    <source>
        <dbReference type="ARBA" id="ARBA00022741"/>
    </source>
</evidence>
<dbReference type="PROSITE" id="PS01050">
    <property type="entry name" value="YJEF_C_2"/>
    <property type="match status" value="1"/>
</dbReference>
<dbReference type="PROSITE" id="PS51383">
    <property type="entry name" value="YJEF_C_3"/>
    <property type="match status" value="1"/>
</dbReference>
<dbReference type="Pfam" id="PF01256">
    <property type="entry name" value="Carb_kinase"/>
    <property type="match status" value="1"/>
</dbReference>
<evidence type="ECO:0000256" key="5">
    <source>
        <dbReference type="ARBA" id="ARBA00023239"/>
    </source>
</evidence>
<sequence>MVSRHKDEAQPLDSDWLRAHPLPQPDNGADKNARGRVLAIGGCRTVPGGLLLTAEGALRAGAGKVQLATIADATLALGVAMPEAAIHALPTGRDGELGECREALKPLLERADAIIAGPAMGCREAAGRLLPALGDATDGATLVIDAAALMALPHVRSTMPPRRQPPILTPHIGEMAALLKCDAAAIEADRPAAVRLAARRFRAICVLKGPTSLVAAPDGSMFAYAGGGVGLATGGSGDVLAGIVAGLAARGTPPLEAALWAVWLHGEAGRRCSEQMGPLGFLARELLAHVPGLMRAL</sequence>
<protein>
    <recommendedName>
        <fullName evidence="6">ADP-dependent (S)-NAD(P)H-hydrate dehydratase</fullName>
        <ecNumber evidence="6">4.2.1.136</ecNumber>
    </recommendedName>
    <alternativeName>
        <fullName evidence="6">ADP-dependent NAD(P)HX dehydratase</fullName>
    </alternativeName>
</protein>
<keyword evidence="4 6" id="KW-0520">NAD</keyword>
<comment type="caution">
    <text evidence="9">The sequence shown here is derived from an EMBL/GenBank/DDBJ whole genome shotgun (WGS) entry which is preliminary data.</text>
</comment>
<comment type="catalytic activity">
    <reaction evidence="6">
        <text>(6S)-NADPHX + ADP = AMP + phosphate + NADPH + H(+)</text>
        <dbReference type="Rhea" id="RHEA:32235"/>
        <dbReference type="ChEBI" id="CHEBI:15378"/>
        <dbReference type="ChEBI" id="CHEBI:43474"/>
        <dbReference type="ChEBI" id="CHEBI:57783"/>
        <dbReference type="ChEBI" id="CHEBI:64076"/>
        <dbReference type="ChEBI" id="CHEBI:456215"/>
        <dbReference type="ChEBI" id="CHEBI:456216"/>
        <dbReference type="EC" id="4.2.1.136"/>
    </reaction>
</comment>
<accession>A0ABT6CGQ3</accession>
<comment type="similarity">
    <text evidence="6">Belongs to the NnrD/CARKD family.</text>
</comment>
<proteinExistence type="inferred from homology"/>
<keyword evidence="1 6" id="KW-0547">Nucleotide-binding</keyword>
<name>A0ABT6CGQ3_9SPHN</name>
<dbReference type="PANTHER" id="PTHR12592:SF0">
    <property type="entry name" value="ATP-DEPENDENT (S)-NAD(P)H-HYDRATE DEHYDRATASE"/>
    <property type="match status" value="1"/>
</dbReference>
<dbReference type="PANTHER" id="PTHR12592">
    <property type="entry name" value="ATP-DEPENDENT (S)-NAD(P)H-HYDRATE DEHYDRATASE FAMILY MEMBER"/>
    <property type="match status" value="1"/>
</dbReference>
<evidence type="ECO:0000256" key="2">
    <source>
        <dbReference type="ARBA" id="ARBA00022840"/>
    </source>
</evidence>
<gene>
    <name evidence="6" type="primary">nnrD</name>
    <name evidence="9" type="ORF">POM99_07905</name>
</gene>
<dbReference type="InterPro" id="IPR029056">
    <property type="entry name" value="Ribokinase-like"/>
</dbReference>
<evidence type="ECO:0000313" key="10">
    <source>
        <dbReference type="Proteomes" id="UP001222770"/>
    </source>
</evidence>
<evidence type="ECO:0000256" key="3">
    <source>
        <dbReference type="ARBA" id="ARBA00022857"/>
    </source>
</evidence>
<dbReference type="InterPro" id="IPR017953">
    <property type="entry name" value="Carbohydrate_kinase_pred_CS"/>
</dbReference>
<reference evidence="9 10" key="1">
    <citation type="submission" date="2023-03" db="EMBL/GenBank/DDBJ databases">
        <title>Novosphingobium cyanobacteriorum sp. nov., isolated from a eutrophic reservoir during the Microcystis bloom period.</title>
        <authorList>
            <person name="Kang M."/>
            <person name="Le V."/>
            <person name="Ko S.-R."/>
            <person name="Lee S.-A."/>
            <person name="Ahn C.-Y."/>
        </authorList>
    </citation>
    <scope>NUCLEOTIDE SEQUENCE [LARGE SCALE GENOMIC DNA]</scope>
    <source>
        <strain evidence="9 10">HBC54</strain>
    </source>
</reference>
<comment type="caution">
    <text evidence="6">Lacks conserved residue(s) required for the propagation of feature annotation.</text>
</comment>
<keyword evidence="10" id="KW-1185">Reference proteome</keyword>
<dbReference type="NCBIfam" id="TIGR00196">
    <property type="entry name" value="yjeF_cterm"/>
    <property type="match status" value="1"/>
</dbReference>
<comment type="function">
    <text evidence="6">Catalyzes the dehydration of the S-form of NAD(P)HX at the expense of ADP, which is converted to AMP. Together with NAD(P)HX epimerase, which catalyzes the epimerization of the S- and R-forms, the enzyme allows the repair of both epimers of NAD(P)HX, a damaged form of NAD(P)H that is a result of enzymatic or heat-dependent hydration.</text>
</comment>
<feature type="binding site" evidence="6">
    <location>
        <position position="171"/>
    </location>
    <ligand>
        <name>(6S)-NADPHX</name>
        <dbReference type="ChEBI" id="CHEBI:64076"/>
    </ligand>
</feature>
<evidence type="ECO:0000256" key="6">
    <source>
        <dbReference type="HAMAP-Rule" id="MF_01965"/>
    </source>
</evidence>
<feature type="domain" description="YjeF C-terminal" evidence="8">
    <location>
        <begin position="14"/>
        <end position="297"/>
    </location>
</feature>
<feature type="binding site" evidence="6">
    <location>
        <begin position="208"/>
        <end position="212"/>
    </location>
    <ligand>
        <name>AMP</name>
        <dbReference type="ChEBI" id="CHEBI:456215"/>
    </ligand>
</feature>
<dbReference type="EC" id="4.2.1.136" evidence="6"/>
<evidence type="ECO:0000256" key="7">
    <source>
        <dbReference type="SAM" id="MobiDB-lite"/>
    </source>
</evidence>
<dbReference type="EMBL" id="JAROCY010000006">
    <property type="protein sequence ID" value="MDF8333118.1"/>
    <property type="molecule type" value="Genomic_DNA"/>
</dbReference>
<feature type="region of interest" description="Disordered" evidence="7">
    <location>
        <begin position="1"/>
        <end position="31"/>
    </location>
</feature>
<feature type="binding site" evidence="6">
    <location>
        <position position="238"/>
    </location>
    <ligand>
        <name>(6S)-NADPHX</name>
        <dbReference type="ChEBI" id="CHEBI:64076"/>
    </ligand>
</feature>
<organism evidence="9 10">
    <name type="scientific">Novosphingobium cyanobacteriorum</name>
    <dbReference type="NCBI Taxonomy" id="3024215"/>
    <lineage>
        <taxon>Bacteria</taxon>
        <taxon>Pseudomonadati</taxon>
        <taxon>Pseudomonadota</taxon>
        <taxon>Alphaproteobacteria</taxon>
        <taxon>Sphingomonadales</taxon>
        <taxon>Sphingomonadaceae</taxon>
        <taxon>Novosphingobium</taxon>
    </lineage>
</organism>
<dbReference type="Gene3D" id="3.40.1190.20">
    <property type="match status" value="1"/>
</dbReference>
<dbReference type="HAMAP" id="MF_01965">
    <property type="entry name" value="NADHX_dehydratase"/>
    <property type="match status" value="1"/>
</dbReference>
<comment type="subunit">
    <text evidence="6">Homotetramer.</text>
</comment>
<dbReference type="Proteomes" id="UP001222770">
    <property type="component" value="Unassembled WGS sequence"/>
</dbReference>
<dbReference type="SUPFAM" id="SSF53613">
    <property type="entry name" value="Ribokinase-like"/>
    <property type="match status" value="1"/>
</dbReference>
<evidence type="ECO:0000256" key="4">
    <source>
        <dbReference type="ARBA" id="ARBA00023027"/>
    </source>
</evidence>
<evidence type="ECO:0000313" key="9">
    <source>
        <dbReference type="EMBL" id="MDF8333118.1"/>
    </source>
</evidence>
<keyword evidence="5 6" id="KW-0456">Lyase</keyword>
<dbReference type="RefSeq" id="WP_277276489.1">
    <property type="nucleotide sequence ID" value="NZ_JAROCY010000006.1"/>
</dbReference>
<keyword evidence="2 6" id="KW-0067">ATP-binding</keyword>